<name>A0ABU9YG11_9PROT</name>
<dbReference type="RefSeq" id="WP_345936902.1">
    <property type="nucleotide sequence ID" value="NZ_JBBKTW010000002.1"/>
</dbReference>
<dbReference type="InterPro" id="IPR020845">
    <property type="entry name" value="AMP-binding_CS"/>
</dbReference>
<evidence type="ECO:0000259" key="3">
    <source>
        <dbReference type="Pfam" id="PF13193"/>
    </source>
</evidence>
<dbReference type="PANTHER" id="PTHR43352:SF1">
    <property type="entry name" value="ANTHRANILATE--COA LIGASE"/>
    <property type="match status" value="1"/>
</dbReference>
<evidence type="ECO:0000313" key="5">
    <source>
        <dbReference type="Proteomes" id="UP001413721"/>
    </source>
</evidence>
<dbReference type="PROSITE" id="PS00455">
    <property type="entry name" value="AMP_BINDING"/>
    <property type="match status" value="1"/>
</dbReference>
<evidence type="ECO:0000256" key="1">
    <source>
        <dbReference type="ARBA" id="ARBA00022598"/>
    </source>
</evidence>
<proteinExistence type="predicted"/>
<evidence type="ECO:0000313" key="4">
    <source>
        <dbReference type="EMBL" id="MEN2987727.1"/>
    </source>
</evidence>
<keyword evidence="5" id="KW-1185">Reference proteome</keyword>
<dbReference type="InterPro" id="IPR042099">
    <property type="entry name" value="ANL_N_sf"/>
</dbReference>
<dbReference type="Gene3D" id="3.30.300.30">
    <property type="match status" value="1"/>
</dbReference>
<dbReference type="Proteomes" id="UP001413721">
    <property type="component" value="Unassembled WGS sequence"/>
</dbReference>
<reference evidence="4 5" key="1">
    <citation type="submission" date="2024-03" db="EMBL/GenBank/DDBJ databases">
        <title>High-quality draft genome sequencing of Tistrella sp. BH-R2-4.</title>
        <authorList>
            <person name="Dong C."/>
        </authorList>
    </citation>
    <scope>NUCLEOTIDE SEQUENCE [LARGE SCALE GENOMIC DNA]</scope>
    <source>
        <strain evidence="4 5">BH-R2-4</strain>
    </source>
</reference>
<gene>
    <name evidence="4" type="ORF">WG926_05390</name>
</gene>
<dbReference type="PANTHER" id="PTHR43352">
    <property type="entry name" value="ACETYL-COA SYNTHETASE"/>
    <property type="match status" value="1"/>
</dbReference>
<protein>
    <submittedName>
        <fullName evidence="4">AMP-binding protein</fullName>
    </submittedName>
</protein>
<sequence length="542" mass="58077">MIRPSAHRDTFTRDNLPPPDEWPDLIFDRPELHYPDRLNAASALLARAGTLSDPDAPAILWGAACWTFRMLDTRSNQLAGVLVDHYRLVPGERVLLRGANTPMLFAAWLAVIKAGGVAVTTMPMLRAMELAPVIDKARVQVAICEAGLVGELEEAAQATTAGSLRAIAVYGGDDDPLAALMQHADPDFQPVATAQDDVCLIAFTSGTTGSPKAAAHFHRDVLAMCDTFARHILKVERPAVFCGTPPIAFTFGLGALLAFPLSAGCAVALPEQSTPAALARAIADHRASHVFTSPTAYRALLQTLGQIDLSSVRLFVSAGEHLPEETWHAWHRATGAAIVNGLGTTEMIHIVLSAADDDIVPGATGRPVPGYEACLLDPSGDMIDGPGEGRLAVRGPTGCRYLADPRQRDYVVRGWNVTGDIYRRDAAGYYWYVGRSDDMIVSSGYNIAAPEIEAALYRHDAVAECAVIGWPDADRGQIVKAVVVPAAGVIGDAVLIKALQDHVKQTLAPYKYPRLIEFRDALPKTPNGKLRRSALKAAALVD</sequence>
<dbReference type="Pfam" id="PF13193">
    <property type="entry name" value="AMP-binding_C"/>
    <property type="match status" value="1"/>
</dbReference>
<dbReference type="InterPro" id="IPR045851">
    <property type="entry name" value="AMP-bd_C_sf"/>
</dbReference>
<dbReference type="InterPro" id="IPR000873">
    <property type="entry name" value="AMP-dep_synth/lig_dom"/>
</dbReference>
<keyword evidence="1" id="KW-0436">Ligase</keyword>
<dbReference type="InterPro" id="IPR025110">
    <property type="entry name" value="AMP-bd_C"/>
</dbReference>
<accession>A0ABU9YG11</accession>
<feature type="domain" description="AMP-binding enzyme C-terminal" evidence="3">
    <location>
        <begin position="451"/>
        <end position="529"/>
    </location>
</feature>
<comment type="caution">
    <text evidence="4">The sequence shown here is derived from an EMBL/GenBank/DDBJ whole genome shotgun (WGS) entry which is preliminary data.</text>
</comment>
<dbReference type="Gene3D" id="3.40.50.12780">
    <property type="entry name" value="N-terminal domain of ligase-like"/>
    <property type="match status" value="1"/>
</dbReference>
<dbReference type="SUPFAM" id="SSF56801">
    <property type="entry name" value="Acetyl-CoA synthetase-like"/>
    <property type="match status" value="1"/>
</dbReference>
<dbReference type="EMBL" id="JBBKTW010000002">
    <property type="protein sequence ID" value="MEN2987727.1"/>
    <property type="molecule type" value="Genomic_DNA"/>
</dbReference>
<feature type="domain" description="AMP-dependent synthetase/ligase" evidence="2">
    <location>
        <begin position="53"/>
        <end position="397"/>
    </location>
</feature>
<dbReference type="Pfam" id="PF00501">
    <property type="entry name" value="AMP-binding"/>
    <property type="match status" value="1"/>
</dbReference>
<organism evidence="4 5">
    <name type="scientific">Tistrella arctica</name>
    <dbReference type="NCBI Taxonomy" id="3133430"/>
    <lineage>
        <taxon>Bacteria</taxon>
        <taxon>Pseudomonadati</taxon>
        <taxon>Pseudomonadota</taxon>
        <taxon>Alphaproteobacteria</taxon>
        <taxon>Geminicoccales</taxon>
        <taxon>Geminicoccaceae</taxon>
        <taxon>Tistrella</taxon>
    </lineage>
</organism>
<evidence type="ECO:0000259" key="2">
    <source>
        <dbReference type="Pfam" id="PF00501"/>
    </source>
</evidence>